<feature type="transmembrane region" description="Helical" evidence="2">
    <location>
        <begin position="815"/>
        <end position="833"/>
    </location>
</feature>
<dbReference type="InterPro" id="IPR036465">
    <property type="entry name" value="vWFA_dom_sf"/>
</dbReference>
<feature type="compositionally biased region" description="Polar residues" evidence="1">
    <location>
        <begin position="903"/>
        <end position="915"/>
    </location>
</feature>
<feature type="domain" description="VWFA" evidence="3">
    <location>
        <begin position="67"/>
        <end position="230"/>
    </location>
</feature>
<evidence type="ECO:0000256" key="2">
    <source>
        <dbReference type="SAM" id="Phobius"/>
    </source>
</evidence>
<gene>
    <name evidence="4" type="ORF">J43TS3_08980</name>
</gene>
<evidence type="ECO:0000313" key="4">
    <source>
        <dbReference type="EMBL" id="GIO26287.1"/>
    </source>
</evidence>
<dbReference type="SUPFAM" id="SSF53300">
    <property type="entry name" value="vWA-like"/>
    <property type="match status" value="2"/>
</dbReference>
<feature type="compositionally biased region" description="Basic and acidic residues" evidence="1">
    <location>
        <begin position="856"/>
        <end position="871"/>
    </location>
</feature>
<feature type="region of interest" description="Disordered" evidence="1">
    <location>
        <begin position="856"/>
        <end position="936"/>
    </location>
</feature>
<accession>A0A919X8B5</accession>
<feature type="compositionally biased region" description="Basic and acidic residues" evidence="1">
    <location>
        <begin position="879"/>
        <end position="902"/>
    </location>
</feature>
<keyword evidence="2" id="KW-0812">Transmembrane</keyword>
<dbReference type="PANTHER" id="PTHR37947:SF2">
    <property type="entry name" value="VON WILLEBRAND FACTOR TYPE A"/>
    <property type="match status" value="1"/>
</dbReference>
<name>A0A919X8B5_9BACI</name>
<keyword evidence="2" id="KW-1133">Transmembrane helix</keyword>
<evidence type="ECO:0000259" key="3">
    <source>
        <dbReference type="PROSITE" id="PS50234"/>
    </source>
</evidence>
<dbReference type="PROSITE" id="PS50234">
    <property type="entry name" value="VWFA"/>
    <property type="match status" value="2"/>
</dbReference>
<reference evidence="4" key="1">
    <citation type="submission" date="2021-03" db="EMBL/GenBank/DDBJ databases">
        <title>Antimicrobial resistance genes in bacteria isolated from Japanese honey, and their potential for conferring macrolide and lincosamide resistance in the American foulbrood pathogen Paenibacillus larvae.</title>
        <authorList>
            <person name="Okamoto M."/>
            <person name="Kumagai M."/>
            <person name="Kanamori H."/>
            <person name="Takamatsu D."/>
        </authorList>
    </citation>
    <scope>NUCLEOTIDE SEQUENCE</scope>
    <source>
        <strain evidence="4">J43TS3</strain>
    </source>
</reference>
<sequence>MGFQIDKPLFLLLYIPVICLLILYWRTVKLSSKLEKRAILTVRVIVFTFVIFALCMPNITFSVKGVTTVFVVDHSESVRNQEEIMFGAIEEAIEQMNEDDRFAIVSVAEEGQVLQTLSSRDKGILAPKAIEKTSYTNLEEGLQLAASLLPSNSKGRIVLLSDGNENIGDVKRQVNLLSSQGISVDVIPFSVSVEQDIVLEDFQVPDNLYLGEEVTMSLVLSSTHNSTSRVRIRKNNEVIIDEQVSVRQGKNAYTFDYFIDSTGTHSFQVDVISEDDSILQNNVGYAIANVKGTPTVLLVEGKEGEGKNLEQVFLSSNLQVETIKPHMLPTALTGLLDFEAIIFSNVSATDVTREQMEVIESAVKDFGIGFMMTGGNQSYGLGGYFKTPIEDLLPVEMDLKGRKELPSLGMVIVLDRSGSMAGYKLDLAKEAAARSVELLREKDTFGFIAFDDQPWQIIDTDVIGEKEKASEKIRSIIEGGGTEIFPALQLAYEQLEPLELKRKHIILLTDGQSATNNDYFELINEGIEKNVTLSTVAIGSDADRGLLEQLAEEGTGRFYDVQDASTIPSILSRETVLTTRTYIEDNPFYPSFFAGTNWDFIFQEGVPEMNAYIATEPKPRAEKILESEKGDPILIRWQYGLGNTIAWTTDVRGEWAGNWPAWENWPILWNEVLSWTLPSYQQQLYAIEEQINGREVTLKVTSDEIDLLPLHVSVVDEKGNELQSEIRPTAPGEHEITFNADTGVYFINLSKLENGQVTSTYQTSVVVPYSKEFALVSENQQLLHEIAELSNGTVLNNPGDAFRDVDRKTSGKQPIYMPLLLIAFLLFFIEIAIRRFGIQHLLGRLINSRAKPVKSIENKQGKSGRTFEHFRKATVKKREKSDTLKSIEDTRNIPKKDSKENKPNQSNSPPKTSKASSDKHERMKRLLEAKNRKTKD</sequence>
<keyword evidence="5" id="KW-1185">Reference proteome</keyword>
<evidence type="ECO:0000313" key="5">
    <source>
        <dbReference type="Proteomes" id="UP000676917"/>
    </source>
</evidence>
<dbReference type="RefSeq" id="WP_212919768.1">
    <property type="nucleotide sequence ID" value="NZ_BORP01000001.1"/>
</dbReference>
<dbReference type="InterPro" id="IPR029062">
    <property type="entry name" value="Class_I_gatase-like"/>
</dbReference>
<keyword evidence="2" id="KW-0472">Membrane</keyword>
<proteinExistence type="predicted"/>
<dbReference type="Gene3D" id="3.40.50.410">
    <property type="entry name" value="von Willebrand factor, type A domain"/>
    <property type="match status" value="1"/>
</dbReference>
<dbReference type="Pfam" id="PF00092">
    <property type="entry name" value="VWA"/>
    <property type="match status" value="1"/>
</dbReference>
<dbReference type="PANTHER" id="PTHR37947">
    <property type="entry name" value="BLL2462 PROTEIN"/>
    <property type="match status" value="1"/>
</dbReference>
<feature type="compositionally biased region" description="Basic and acidic residues" evidence="1">
    <location>
        <begin position="916"/>
        <end position="936"/>
    </location>
</feature>
<dbReference type="SUPFAM" id="SSF52317">
    <property type="entry name" value="Class I glutamine amidotransferase-like"/>
    <property type="match status" value="1"/>
</dbReference>
<organism evidence="4 5">
    <name type="scientific">Ornithinibacillus bavariensis</name>
    <dbReference type="NCBI Taxonomy" id="545502"/>
    <lineage>
        <taxon>Bacteria</taxon>
        <taxon>Bacillati</taxon>
        <taxon>Bacillota</taxon>
        <taxon>Bacilli</taxon>
        <taxon>Bacillales</taxon>
        <taxon>Bacillaceae</taxon>
        <taxon>Ornithinibacillus</taxon>
    </lineage>
</organism>
<dbReference type="Proteomes" id="UP000676917">
    <property type="component" value="Unassembled WGS sequence"/>
</dbReference>
<dbReference type="EMBL" id="BORP01000001">
    <property type="protein sequence ID" value="GIO26287.1"/>
    <property type="molecule type" value="Genomic_DNA"/>
</dbReference>
<protein>
    <submittedName>
        <fullName evidence="4">Chloride channel protein</fullName>
    </submittedName>
</protein>
<dbReference type="InterPro" id="IPR002035">
    <property type="entry name" value="VWF_A"/>
</dbReference>
<dbReference type="AlphaFoldDB" id="A0A919X8B5"/>
<evidence type="ECO:0000256" key="1">
    <source>
        <dbReference type="SAM" id="MobiDB-lite"/>
    </source>
</evidence>
<feature type="transmembrane region" description="Helical" evidence="2">
    <location>
        <begin position="40"/>
        <end position="59"/>
    </location>
</feature>
<dbReference type="SMART" id="SM00327">
    <property type="entry name" value="VWA"/>
    <property type="match status" value="2"/>
</dbReference>
<feature type="transmembrane region" description="Helical" evidence="2">
    <location>
        <begin position="12"/>
        <end position="28"/>
    </location>
</feature>
<dbReference type="CDD" id="cd00198">
    <property type="entry name" value="vWFA"/>
    <property type="match status" value="1"/>
</dbReference>
<comment type="caution">
    <text evidence="4">The sequence shown here is derived from an EMBL/GenBank/DDBJ whole genome shotgun (WGS) entry which is preliminary data.</text>
</comment>
<feature type="domain" description="VWFA" evidence="3">
    <location>
        <begin position="409"/>
        <end position="574"/>
    </location>
</feature>
<dbReference type="Gene3D" id="3.40.50.880">
    <property type="match status" value="2"/>
</dbReference>
<dbReference type="Pfam" id="PF13519">
    <property type="entry name" value="VWA_2"/>
    <property type="match status" value="1"/>
</dbReference>